<dbReference type="Gene3D" id="1.20.1260.10">
    <property type="match status" value="1"/>
</dbReference>
<protein>
    <recommendedName>
        <fullName evidence="3">Ferritin-like domain-containing protein</fullName>
    </recommendedName>
</protein>
<name>A0A3A8IPS9_9BACT</name>
<organism evidence="1 2">
    <name type="scientific">Corallococcus terminator</name>
    <dbReference type="NCBI Taxonomy" id="2316733"/>
    <lineage>
        <taxon>Bacteria</taxon>
        <taxon>Pseudomonadati</taxon>
        <taxon>Myxococcota</taxon>
        <taxon>Myxococcia</taxon>
        <taxon>Myxococcales</taxon>
        <taxon>Cystobacterineae</taxon>
        <taxon>Myxococcaceae</taxon>
        <taxon>Corallococcus</taxon>
    </lineage>
</organism>
<dbReference type="InterPro" id="IPR009078">
    <property type="entry name" value="Ferritin-like_SF"/>
</dbReference>
<accession>A0A3A8IPS9</accession>
<evidence type="ECO:0000313" key="1">
    <source>
        <dbReference type="EMBL" id="RKG81780.1"/>
    </source>
</evidence>
<sequence>MSWDEDVKQGLKRTAMLLSEQELEHLTHGAVRNTVLPPAEGAVQSLRIHLSRIAEASDVMPTTAFRERMSGALQVLKGGSPALFIDRLCERLAFERTSSRLYAGLLIKTHALGTYDGGPTPERLLELHNQELEHLGQVRDGLLRLGAPPSLRTPSGDVADSQCRGLIQAIDAPGATLMDALRVTLVSELINNAGWAMLVDLASELGPPELEQAFREVLLVESGHLAEVTLWVANGTYADPAPESEPHPVSF</sequence>
<keyword evidence="2" id="KW-1185">Reference proteome</keyword>
<dbReference type="Proteomes" id="UP000268094">
    <property type="component" value="Unassembled WGS sequence"/>
</dbReference>
<dbReference type="OrthoDB" id="5291582at2"/>
<dbReference type="EMBL" id="RAVZ01000204">
    <property type="protein sequence ID" value="RKG81780.1"/>
    <property type="molecule type" value="Genomic_DNA"/>
</dbReference>
<dbReference type="RefSeq" id="WP_120543322.1">
    <property type="nucleotide sequence ID" value="NZ_RAVZ01000204.1"/>
</dbReference>
<proteinExistence type="predicted"/>
<dbReference type="AlphaFoldDB" id="A0A3A8IPS9"/>
<gene>
    <name evidence="1" type="ORF">D7V88_25980</name>
</gene>
<reference evidence="2" key="1">
    <citation type="submission" date="2018-09" db="EMBL/GenBank/DDBJ databases">
        <authorList>
            <person name="Livingstone P.G."/>
            <person name="Whitworth D.E."/>
        </authorList>
    </citation>
    <scope>NUCLEOTIDE SEQUENCE [LARGE SCALE GENOMIC DNA]</scope>
    <source>
        <strain evidence="2">CA054A</strain>
    </source>
</reference>
<dbReference type="SUPFAM" id="SSF47240">
    <property type="entry name" value="Ferritin-like"/>
    <property type="match status" value="1"/>
</dbReference>
<comment type="caution">
    <text evidence="1">The sequence shown here is derived from an EMBL/GenBank/DDBJ whole genome shotgun (WGS) entry which is preliminary data.</text>
</comment>
<dbReference type="InterPro" id="IPR012347">
    <property type="entry name" value="Ferritin-like"/>
</dbReference>
<evidence type="ECO:0000313" key="2">
    <source>
        <dbReference type="Proteomes" id="UP000268094"/>
    </source>
</evidence>
<evidence type="ECO:0008006" key="3">
    <source>
        <dbReference type="Google" id="ProtNLM"/>
    </source>
</evidence>